<proteinExistence type="inferred from homology"/>
<dbReference type="Pfam" id="PF01256">
    <property type="entry name" value="Carb_kinase"/>
    <property type="match status" value="1"/>
</dbReference>
<dbReference type="PANTHER" id="PTHR12592">
    <property type="entry name" value="ATP-DEPENDENT (S)-NAD(P)H-HYDRATE DEHYDRATASE FAMILY MEMBER"/>
    <property type="match status" value="1"/>
</dbReference>
<evidence type="ECO:0000256" key="2">
    <source>
        <dbReference type="ARBA" id="ARBA00022840"/>
    </source>
</evidence>
<comment type="similarity">
    <text evidence="6">Belongs to the NnrD/CARKD family.</text>
</comment>
<protein>
    <recommendedName>
        <fullName evidence="6">ADP-dependent (S)-NAD(P)H-hydrate dehydratase</fullName>
        <ecNumber evidence="6">4.2.1.136</ecNumber>
    </recommendedName>
    <alternativeName>
        <fullName evidence="6">ADP-dependent NAD(P)HX dehydratase</fullName>
    </alternativeName>
</protein>
<keyword evidence="1 6" id="KW-0547">Nucleotide-binding</keyword>
<dbReference type="GO" id="GO:0005524">
    <property type="term" value="F:ATP binding"/>
    <property type="evidence" value="ECO:0007669"/>
    <property type="project" value="UniProtKB-KW"/>
</dbReference>
<comment type="function">
    <text evidence="6">Catalyzes the dehydration of the S-form of NAD(P)HX at the expense of ADP, which is converted to AMP. Together with NAD(P)HX epimerase, which catalyzes the epimerization of the S- and R-forms, the enzyme allows the repair of both epimers of NAD(P)HX, a damaged form of NAD(P)H that is a result of enzymatic or heat-dependent hydration.</text>
</comment>
<evidence type="ECO:0000256" key="1">
    <source>
        <dbReference type="ARBA" id="ARBA00022741"/>
    </source>
</evidence>
<dbReference type="PANTHER" id="PTHR12592:SF0">
    <property type="entry name" value="ATP-DEPENDENT (S)-NAD(P)H-HYDRATE DEHYDRATASE"/>
    <property type="match status" value="1"/>
</dbReference>
<reference evidence="8 9" key="1">
    <citation type="submission" date="2019-09" db="EMBL/GenBank/DDBJ databases">
        <title>Phylogeny of genus Pseudoclavibacter and closely related genus.</title>
        <authorList>
            <person name="Li Y."/>
        </authorList>
    </citation>
    <scope>NUCLEOTIDE SEQUENCE [LARGE SCALE GENOMIC DNA]</scope>
    <source>
        <strain evidence="8 9">EGI 60007</strain>
    </source>
</reference>
<dbReference type="Proteomes" id="UP000431744">
    <property type="component" value="Unassembled WGS sequence"/>
</dbReference>
<dbReference type="GO" id="GO:0110051">
    <property type="term" value="P:metabolite repair"/>
    <property type="evidence" value="ECO:0007669"/>
    <property type="project" value="TreeGrafter"/>
</dbReference>
<keyword evidence="4 6" id="KW-0520">NAD</keyword>
<evidence type="ECO:0000256" key="5">
    <source>
        <dbReference type="ARBA" id="ARBA00023239"/>
    </source>
</evidence>
<accession>A0A6H9WL67</accession>
<keyword evidence="9" id="KW-1185">Reference proteome</keyword>
<feature type="domain" description="YjeF C-terminal" evidence="7">
    <location>
        <begin position="21"/>
        <end position="331"/>
    </location>
</feature>
<feature type="binding site" evidence="6">
    <location>
        <position position="245"/>
    </location>
    <ligand>
        <name>AMP</name>
        <dbReference type="ChEBI" id="CHEBI:456215"/>
    </ligand>
</feature>
<dbReference type="HAMAP" id="MF_01965">
    <property type="entry name" value="NADHX_dehydratase"/>
    <property type="match status" value="1"/>
</dbReference>
<dbReference type="InterPro" id="IPR017953">
    <property type="entry name" value="Carbohydrate_kinase_pred_CS"/>
</dbReference>
<dbReference type="InterPro" id="IPR000631">
    <property type="entry name" value="CARKD"/>
</dbReference>
<feature type="binding site" evidence="6">
    <location>
        <position position="163"/>
    </location>
    <ligand>
        <name>(6S)-NADPHX</name>
        <dbReference type="ChEBI" id="CHEBI:64076"/>
    </ligand>
</feature>
<dbReference type="PROSITE" id="PS51383">
    <property type="entry name" value="YJEF_C_3"/>
    <property type="match status" value="1"/>
</dbReference>
<keyword evidence="3 6" id="KW-0521">NADP</keyword>
<gene>
    <name evidence="6" type="primary">nnrD</name>
    <name evidence="8" type="ORF">F8O04_06440</name>
</gene>
<dbReference type="OrthoDB" id="9806925at2"/>
<evidence type="ECO:0000313" key="8">
    <source>
        <dbReference type="EMBL" id="KAB1649863.1"/>
    </source>
</evidence>
<keyword evidence="2 6" id="KW-0067">ATP-binding</keyword>
<feature type="binding site" evidence="6">
    <location>
        <position position="106"/>
    </location>
    <ligand>
        <name>(6S)-NADPHX</name>
        <dbReference type="ChEBI" id="CHEBI:64076"/>
    </ligand>
</feature>
<dbReference type="PROSITE" id="PS01050">
    <property type="entry name" value="YJEF_C_2"/>
    <property type="match status" value="1"/>
</dbReference>
<comment type="cofactor">
    <cofactor evidence="6">
        <name>Mg(2+)</name>
        <dbReference type="ChEBI" id="CHEBI:18420"/>
    </cofactor>
</comment>
<dbReference type="InterPro" id="IPR029056">
    <property type="entry name" value="Ribokinase-like"/>
</dbReference>
<evidence type="ECO:0000256" key="4">
    <source>
        <dbReference type="ARBA" id="ARBA00023027"/>
    </source>
</evidence>
<sequence>MTSSASAGREERGTPEQVAITPADVRRCLFAPRRDDDKYRRGVVGLCTGSSEYPGAARLGAEAAARSGAGMVRYLGPEDVGAMVLRDRPEIVLGEGRVDAVVAGSGTSDLFEASAKGRARFVLDALTGGTPAVLDAGALGIVGRRGGQGSHRPPLESAVITPHARELARLAPRVLELGGGLGDLDEADLSERVAADPVRWAVAVARESGATVVLKGATTVIAAADGSTCLRVGAPTSVLATAGTGDVLAGAMGALFAVAAKRAPHERPPLAHLAAAAVWVHGRAAMLASLRTVRPGAAAELVIGAEADPRSSAPVTAMSVAAAVPAVIGAMLDIGAE</sequence>
<organism evidence="8 9">
    <name type="scientific">Pseudoclavibacter endophyticus</name>
    <dbReference type="NCBI Taxonomy" id="1778590"/>
    <lineage>
        <taxon>Bacteria</taxon>
        <taxon>Bacillati</taxon>
        <taxon>Actinomycetota</taxon>
        <taxon>Actinomycetes</taxon>
        <taxon>Micrococcales</taxon>
        <taxon>Microbacteriaceae</taxon>
        <taxon>Pseudoclavibacter</taxon>
    </lineage>
</organism>
<feature type="binding site" evidence="6">
    <location>
        <position position="56"/>
    </location>
    <ligand>
        <name>(6S)-NADPHX</name>
        <dbReference type="ChEBI" id="CHEBI:64076"/>
    </ligand>
</feature>
<comment type="catalytic activity">
    <reaction evidence="6">
        <text>(6S)-NADPHX + ADP = AMP + phosphate + NADPH + H(+)</text>
        <dbReference type="Rhea" id="RHEA:32235"/>
        <dbReference type="ChEBI" id="CHEBI:15378"/>
        <dbReference type="ChEBI" id="CHEBI:43474"/>
        <dbReference type="ChEBI" id="CHEBI:57783"/>
        <dbReference type="ChEBI" id="CHEBI:64076"/>
        <dbReference type="ChEBI" id="CHEBI:456215"/>
        <dbReference type="ChEBI" id="CHEBI:456216"/>
        <dbReference type="EC" id="4.2.1.136"/>
    </reaction>
</comment>
<dbReference type="GO" id="GO:0052856">
    <property type="term" value="F:NAD(P)HX epimerase activity"/>
    <property type="evidence" value="ECO:0007669"/>
    <property type="project" value="TreeGrafter"/>
</dbReference>
<dbReference type="AlphaFoldDB" id="A0A6H9WL67"/>
<dbReference type="EC" id="4.2.1.136" evidence="6"/>
<name>A0A6H9WL67_9MICO</name>
<feature type="binding site" evidence="6">
    <location>
        <position position="246"/>
    </location>
    <ligand>
        <name>(6S)-NADPHX</name>
        <dbReference type="ChEBI" id="CHEBI:64076"/>
    </ligand>
</feature>
<dbReference type="GO" id="GO:0052855">
    <property type="term" value="F:ADP-dependent NAD(P)H-hydrate dehydratase activity"/>
    <property type="evidence" value="ECO:0007669"/>
    <property type="project" value="UniProtKB-UniRule"/>
</dbReference>
<comment type="caution">
    <text evidence="8">The sequence shown here is derived from an EMBL/GenBank/DDBJ whole genome shotgun (WGS) entry which is preliminary data.</text>
</comment>
<dbReference type="SUPFAM" id="SSF53613">
    <property type="entry name" value="Ribokinase-like"/>
    <property type="match status" value="1"/>
</dbReference>
<dbReference type="CDD" id="cd01171">
    <property type="entry name" value="YXKO-related"/>
    <property type="match status" value="1"/>
</dbReference>
<comment type="subunit">
    <text evidence="6">Homotetramer.</text>
</comment>
<evidence type="ECO:0000256" key="6">
    <source>
        <dbReference type="HAMAP-Rule" id="MF_01965"/>
    </source>
</evidence>
<feature type="binding site" evidence="6">
    <location>
        <begin position="215"/>
        <end position="219"/>
    </location>
    <ligand>
        <name>AMP</name>
        <dbReference type="ChEBI" id="CHEBI:456215"/>
    </ligand>
</feature>
<comment type="catalytic activity">
    <reaction evidence="6">
        <text>(6S)-NADHX + ADP = AMP + phosphate + NADH + H(+)</text>
        <dbReference type="Rhea" id="RHEA:32223"/>
        <dbReference type="ChEBI" id="CHEBI:15378"/>
        <dbReference type="ChEBI" id="CHEBI:43474"/>
        <dbReference type="ChEBI" id="CHEBI:57945"/>
        <dbReference type="ChEBI" id="CHEBI:64074"/>
        <dbReference type="ChEBI" id="CHEBI:456215"/>
        <dbReference type="ChEBI" id="CHEBI:456216"/>
        <dbReference type="EC" id="4.2.1.136"/>
    </reaction>
</comment>
<evidence type="ECO:0000256" key="3">
    <source>
        <dbReference type="ARBA" id="ARBA00022857"/>
    </source>
</evidence>
<keyword evidence="5 6" id="KW-0456">Lyase</keyword>
<dbReference type="Gene3D" id="3.40.1190.20">
    <property type="match status" value="1"/>
</dbReference>
<evidence type="ECO:0000313" key="9">
    <source>
        <dbReference type="Proteomes" id="UP000431744"/>
    </source>
</evidence>
<dbReference type="RefSeq" id="WP_158028448.1">
    <property type="nucleotide sequence ID" value="NZ_BMHG01000001.1"/>
</dbReference>
<dbReference type="EMBL" id="WBJY01000001">
    <property type="protein sequence ID" value="KAB1649863.1"/>
    <property type="molecule type" value="Genomic_DNA"/>
</dbReference>
<evidence type="ECO:0000259" key="7">
    <source>
        <dbReference type="PROSITE" id="PS51383"/>
    </source>
</evidence>
<dbReference type="GO" id="GO:0046496">
    <property type="term" value="P:nicotinamide nucleotide metabolic process"/>
    <property type="evidence" value="ECO:0007669"/>
    <property type="project" value="UniProtKB-UniRule"/>
</dbReference>